<evidence type="ECO:0000313" key="1">
    <source>
        <dbReference type="EMBL" id="KAL0179325.1"/>
    </source>
</evidence>
<name>A0ABD0PZ67_CIRMR</name>
<gene>
    <name evidence="1" type="ORF">M9458_024767</name>
</gene>
<sequence>ISDLSEPISIVSSIPAAPASPDPTLTLDAWVYCCLAEGGACMMKAVSFKQPLLIGSTPQEGSVAVTLEHAF</sequence>
<dbReference type="AlphaFoldDB" id="A0ABD0PZ67"/>
<reference evidence="1 2" key="1">
    <citation type="submission" date="2024-05" db="EMBL/GenBank/DDBJ databases">
        <title>Genome sequencing and assembly of Indian major carp, Cirrhinus mrigala (Hamilton, 1822).</title>
        <authorList>
            <person name="Mohindra V."/>
            <person name="Chowdhury L.M."/>
            <person name="Lal K."/>
            <person name="Jena J.K."/>
        </authorList>
    </citation>
    <scope>NUCLEOTIDE SEQUENCE [LARGE SCALE GENOMIC DNA]</scope>
    <source>
        <strain evidence="1">CM1030</strain>
        <tissue evidence="1">Blood</tissue>
    </source>
</reference>
<evidence type="ECO:0000313" key="2">
    <source>
        <dbReference type="Proteomes" id="UP001529510"/>
    </source>
</evidence>
<protein>
    <submittedName>
        <fullName evidence="1">Uncharacterized protein</fullName>
    </submittedName>
</protein>
<dbReference type="EMBL" id="JAMKFB020000012">
    <property type="protein sequence ID" value="KAL0179325.1"/>
    <property type="molecule type" value="Genomic_DNA"/>
</dbReference>
<feature type="non-terminal residue" evidence="1">
    <location>
        <position position="1"/>
    </location>
</feature>
<accession>A0ABD0PZ67</accession>
<proteinExistence type="predicted"/>
<comment type="caution">
    <text evidence="1">The sequence shown here is derived from an EMBL/GenBank/DDBJ whole genome shotgun (WGS) entry which is preliminary data.</text>
</comment>
<dbReference type="Proteomes" id="UP001529510">
    <property type="component" value="Unassembled WGS sequence"/>
</dbReference>
<keyword evidence="2" id="KW-1185">Reference proteome</keyword>
<organism evidence="1 2">
    <name type="scientific">Cirrhinus mrigala</name>
    <name type="common">Mrigala</name>
    <dbReference type="NCBI Taxonomy" id="683832"/>
    <lineage>
        <taxon>Eukaryota</taxon>
        <taxon>Metazoa</taxon>
        <taxon>Chordata</taxon>
        <taxon>Craniata</taxon>
        <taxon>Vertebrata</taxon>
        <taxon>Euteleostomi</taxon>
        <taxon>Actinopterygii</taxon>
        <taxon>Neopterygii</taxon>
        <taxon>Teleostei</taxon>
        <taxon>Ostariophysi</taxon>
        <taxon>Cypriniformes</taxon>
        <taxon>Cyprinidae</taxon>
        <taxon>Labeoninae</taxon>
        <taxon>Labeonini</taxon>
        <taxon>Cirrhinus</taxon>
    </lineage>
</organism>